<gene>
    <name evidence="2" type="ORF">CCAE0312_LOCUS6487</name>
</gene>
<feature type="compositionally biased region" description="Basic and acidic residues" evidence="1">
    <location>
        <begin position="27"/>
        <end position="37"/>
    </location>
</feature>
<proteinExistence type="predicted"/>
<dbReference type="EMBL" id="HBGH01011672">
    <property type="protein sequence ID" value="CAD9234398.1"/>
    <property type="molecule type" value="Transcribed_RNA"/>
</dbReference>
<feature type="region of interest" description="Disordered" evidence="1">
    <location>
        <begin position="1"/>
        <end position="65"/>
    </location>
</feature>
<reference evidence="2" key="1">
    <citation type="submission" date="2021-01" db="EMBL/GenBank/DDBJ databases">
        <authorList>
            <person name="Corre E."/>
            <person name="Pelletier E."/>
            <person name="Niang G."/>
            <person name="Scheremetjew M."/>
            <person name="Finn R."/>
            <person name="Kale V."/>
            <person name="Holt S."/>
            <person name="Cochrane G."/>
            <person name="Meng A."/>
            <person name="Brown T."/>
            <person name="Cohen L."/>
        </authorList>
    </citation>
    <scope>NUCLEOTIDE SEQUENCE</scope>
    <source>
        <strain evidence="2">SAG 36.94</strain>
    </source>
</reference>
<feature type="compositionally biased region" description="Polar residues" evidence="1">
    <location>
        <begin position="303"/>
        <end position="312"/>
    </location>
</feature>
<evidence type="ECO:0000256" key="1">
    <source>
        <dbReference type="SAM" id="MobiDB-lite"/>
    </source>
</evidence>
<sequence length="491" mass="54356">MKGGRARGRRVERDDDEDVEGGWSGQEESHVSVEHRVVGKVSSGSRVDESSDSDQGRRWNGRGRRTPSLTLSERWIPKRIERRVSKSPNMSPGNRRYRERSPILSWIFGKKPSPGIRNVRKARGKGRGRRIRKDKTEWLRNSVRNSIRFWEKVAPKTFQARAALVLVSLFTLYVVDFYKITEEILQDRVVKVQRSNAFEVDSKKLLQNSLPFSSSQRSGGPSIILPGPSRNETISKGLNATVKEKPGEQSSRKPATTKEREKTRNDDDERGKSQSTGVTVEPGLTPGSSKNSSESESKDTSIVADNSKSTDVGQAAVLGNDLGSKAKNPSENAHEISRESVFEPKSKPSKSGDMQSENGSSASDGDIEANSSSRSVASTGGDFSGESPFNRQREDLAVPGGLGELSSEEVKRWYTRLALAYLKPFQSGISRKAMLGILRRRNYALTPPGASKGVQSMLFQIKNNSTCPVSEGKKQRTQCPTHRNNFFPKIS</sequence>
<evidence type="ECO:0000313" key="2">
    <source>
        <dbReference type="EMBL" id="CAD9234398.1"/>
    </source>
</evidence>
<feature type="compositionally biased region" description="Polar residues" evidence="1">
    <location>
        <begin position="352"/>
        <end position="378"/>
    </location>
</feature>
<feature type="compositionally biased region" description="Basic and acidic residues" evidence="1">
    <location>
        <begin position="46"/>
        <end position="57"/>
    </location>
</feature>
<feature type="compositionally biased region" description="Basic and acidic residues" evidence="1">
    <location>
        <begin position="332"/>
        <end position="346"/>
    </location>
</feature>
<accession>A0A7S1TET3</accession>
<feature type="compositionally biased region" description="Polar residues" evidence="1">
    <location>
        <begin position="210"/>
        <end position="219"/>
    </location>
</feature>
<dbReference type="AlphaFoldDB" id="A0A7S1TET3"/>
<protein>
    <submittedName>
        <fullName evidence="2">Uncharacterized protein</fullName>
    </submittedName>
</protein>
<feature type="compositionally biased region" description="Basic residues" evidence="1">
    <location>
        <begin position="1"/>
        <end position="10"/>
    </location>
</feature>
<organism evidence="2">
    <name type="scientific">Compsopogon caeruleus</name>
    <dbReference type="NCBI Taxonomy" id="31354"/>
    <lineage>
        <taxon>Eukaryota</taxon>
        <taxon>Rhodophyta</taxon>
        <taxon>Compsopogonophyceae</taxon>
        <taxon>Compsopogonales</taxon>
        <taxon>Compsopogonaceae</taxon>
        <taxon>Compsopogon</taxon>
    </lineage>
</organism>
<feature type="region of interest" description="Disordered" evidence="1">
    <location>
        <begin position="210"/>
        <end position="395"/>
    </location>
</feature>
<feature type="compositionally biased region" description="Basic and acidic residues" evidence="1">
    <location>
        <begin position="242"/>
        <end position="272"/>
    </location>
</feature>
<name>A0A7S1TET3_9RHOD</name>